<dbReference type="RefSeq" id="WP_125120038.1">
    <property type="nucleotide sequence ID" value="NZ_AP019309.1"/>
</dbReference>
<keyword evidence="4" id="KW-1185">Reference proteome</keyword>
<dbReference type="CDD" id="cd01106">
    <property type="entry name" value="HTH_TipAL-Mta"/>
    <property type="match status" value="1"/>
</dbReference>
<dbReference type="Pfam" id="PF13411">
    <property type="entry name" value="MerR_1"/>
    <property type="match status" value="1"/>
</dbReference>
<sequence>MRYYKTGEFAKMANVSIRTIRYYDQKGLLKPSAMTPKGYRLYSDDDFVKLQQILSLKYLGFSLEEIFSMTIKTDRDSLKESLSLQNKLITQKISHLKAVQTSLKETESLLDSKEEIDWKAILNLIHLSTMENDLVDQYKNSTNVEIRIRLHEKYSVNPVHWFNWLYQEYHLQGQEKILEIGCGNGSLWKMNEQYLSKDLDITLNDVSSGMIHDAKENLKGLSQFTYHQFDAHHIPYKDHSFDVVIANHVMFYLKDIPQALREIKRALKKGGLFYVSTYGRHHMKEIRDLTKEFNPKVTLSSVNLYDLFGLENGEEILAPYFHDITLQRYDDHLEVTDMNEIANYIISCHGNQLEYLAKDYEGFRKLLESKMKNHKFFYVTKEAGLFICRND</sequence>
<dbReference type="InterPro" id="IPR047057">
    <property type="entry name" value="MerR_fam"/>
</dbReference>
<dbReference type="Gene3D" id="1.10.1660.10">
    <property type="match status" value="1"/>
</dbReference>
<dbReference type="PROSITE" id="PS00552">
    <property type="entry name" value="HTH_MERR_1"/>
    <property type="match status" value="1"/>
</dbReference>
<dbReference type="GO" id="GO:0003700">
    <property type="term" value="F:DNA-binding transcription factor activity"/>
    <property type="evidence" value="ECO:0007669"/>
    <property type="project" value="InterPro"/>
</dbReference>
<dbReference type="Proteomes" id="UP000268059">
    <property type="component" value="Chromosome"/>
</dbReference>
<dbReference type="Pfam" id="PF08241">
    <property type="entry name" value="Methyltransf_11"/>
    <property type="match status" value="1"/>
</dbReference>
<evidence type="ECO:0000313" key="4">
    <source>
        <dbReference type="Proteomes" id="UP000268059"/>
    </source>
</evidence>
<accession>A0A3G9JQM3</accession>
<dbReference type="SMART" id="SM00422">
    <property type="entry name" value="HTH_MERR"/>
    <property type="match status" value="1"/>
</dbReference>
<dbReference type="SUPFAM" id="SSF46955">
    <property type="entry name" value="Putative DNA-binding domain"/>
    <property type="match status" value="1"/>
</dbReference>
<dbReference type="PROSITE" id="PS50937">
    <property type="entry name" value="HTH_MERR_2"/>
    <property type="match status" value="1"/>
</dbReference>
<dbReference type="GO" id="GO:0003677">
    <property type="term" value="F:DNA binding"/>
    <property type="evidence" value="ECO:0007669"/>
    <property type="project" value="UniProtKB-KW"/>
</dbReference>
<dbReference type="CDD" id="cd02440">
    <property type="entry name" value="AdoMet_MTases"/>
    <property type="match status" value="1"/>
</dbReference>
<dbReference type="InterPro" id="IPR000551">
    <property type="entry name" value="MerR-type_HTH_dom"/>
</dbReference>
<dbReference type="EMBL" id="AP019309">
    <property type="protein sequence ID" value="BBH27293.1"/>
    <property type="molecule type" value="Genomic_DNA"/>
</dbReference>
<dbReference type="Gene3D" id="3.40.50.150">
    <property type="entry name" value="Vaccinia Virus protein VP39"/>
    <property type="match status" value="1"/>
</dbReference>
<dbReference type="InterPro" id="IPR009061">
    <property type="entry name" value="DNA-bd_dom_put_sf"/>
</dbReference>
<dbReference type="PANTHER" id="PTHR30204:SF96">
    <property type="entry name" value="CHROMOSOME-ANCHORING PROTEIN RACA"/>
    <property type="match status" value="1"/>
</dbReference>
<dbReference type="KEGG" id="ebm:SG0102_22270"/>
<protein>
    <submittedName>
        <fullName evidence="3">MerR family transcriptional regulator</fullName>
    </submittedName>
</protein>
<name>A0A3G9JQM3_9FIRM</name>
<dbReference type="PANTHER" id="PTHR30204">
    <property type="entry name" value="REDOX-CYCLING DRUG-SENSING TRANSCRIPTIONAL ACTIVATOR SOXR"/>
    <property type="match status" value="1"/>
</dbReference>
<organism evidence="3 4">
    <name type="scientific">Intestinibaculum porci</name>
    <dbReference type="NCBI Taxonomy" id="2487118"/>
    <lineage>
        <taxon>Bacteria</taxon>
        <taxon>Bacillati</taxon>
        <taxon>Bacillota</taxon>
        <taxon>Erysipelotrichia</taxon>
        <taxon>Erysipelotrichales</taxon>
        <taxon>Erysipelotrichaceae</taxon>
        <taxon>Intestinibaculum</taxon>
    </lineage>
</organism>
<reference evidence="3 4" key="1">
    <citation type="submission" date="2018-11" db="EMBL/GenBank/DDBJ databases">
        <title>Novel Erysipelotrichaceae bacterium isolated from small intestine of a swine.</title>
        <authorList>
            <person name="Kim J.S."/>
            <person name="Choe H."/>
            <person name="Lee Y.R."/>
            <person name="Kim K.M."/>
            <person name="Park D.S."/>
        </authorList>
    </citation>
    <scope>NUCLEOTIDE SEQUENCE [LARGE SCALE GENOMIC DNA]</scope>
    <source>
        <strain evidence="3 4">SG0102</strain>
    </source>
</reference>
<evidence type="ECO:0000259" key="2">
    <source>
        <dbReference type="PROSITE" id="PS50937"/>
    </source>
</evidence>
<dbReference type="InterPro" id="IPR013216">
    <property type="entry name" value="Methyltransf_11"/>
</dbReference>
<evidence type="ECO:0000313" key="3">
    <source>
        <dbReference type="EMBL" id="BBH27293.1"/>
    </source>
</evidence>
<evidence type="ECO:0000256" key="1">
    <source>
        <dbReference type="ARBA" id="ARBA00023125"/>
    </source>
</evidence>
<dbReference type="OrthoDB" id="9777497at2"/>
<dbReference type="AlphaFoldDB" id="A0A3G9JQM3"/>
<dbReference type="InParanoid" id="A0A3G9JQM3"/>
<dbReference type="SUPFAM" id="SSF53335">
    <property type="entry name" value="S-adenosyl-L-methionine-dependent methyltransferases"/>
    <property type="match status" value="1"/>
</dbReference>
<keyword evidence="1" id="KW-0238">DNA-binding</keyword>
<dbReference type="PRINTS" id="PR00040">
    <property type="entry name" value="HTHMERR"/>
</dbReference>
<feature type="domain" description="HTH merR-type" evidence="2">
    <location>
        <begin position="3"/>
        <end position="66"/>
    </location>
</feature>
<dbReference type="GO" id="GO:0008757">
    <property type="term" value="F:S-adenosylmethionine-dependent methyltransferase activity"/>
    <property type="evidence" value="ECO:0007669"/>
    <property type="project" value="InterPro"/>
</dbReference>
<gene>
    <name evidence="3" type="ORF">SG0102_22270</name>
</gene>
<dbReference type="InterPro" id="IPR029063">
    <property type="entry name" value="SAM-dependent_MTases_sf"/>
</dbReference>
<proteinExistence type="predicted"/>